<keyword evidence="2" id="KW-0732">Signal</keyword>
<dbReference type="Gene3D" id="2.60.40.3050">
    <property type="match status" value="1"/>
</dbReference>
<evidence type="ECO:0000256" key="2">
    <source>
        <dbReference type="SAM" id="SignalP"/>
    </source>
</evidence>
<dbReference type="RefSeq" id="WP_084686039.1">
    <property type="nucleotide sequence ID" value="NZ_JGZP01000004.1"/>
</dbReference>
<feature type="transmembrane region" description="Helical" evidence="1">
    <location>
        <begin position="705"/>
        <end position="725"/>
    </location>
</feature>
<protein>
    <submittedName>
        <fullName evidence="5">Putative surface-anchored fimbrial subunit</fullName>
    </submittedName>
</protein>
<dbReference type="GO" id="GO:0005975">
    <property type="term" value="P:carbohydrate metabolic process"/>
    <property type="evidence" value="ECO:0007669"/>
    <property type="project" value="UniProtKB-ARBA"/>
</dbReference>
<dbReference type="InterPro" id="IPR013783">
    <property type="entry name" value="Ig-like_fold"/>
</dbReference>
<proteinExistence type="predicted"/>
<feature type="domain" description="Streptococcal pilin isopeptide linkage" evidence="3">
    <location>
        <begin position="573"/>
        <end position="686"/>
    </location>
</feature>
<dbReference type="OrthoDB" id="134475at2"/>
<dbReference type="EMBL" id="JGZP01000004">
    <property type="protein sequence ID" value="KFJ00980.1"/>
    <property type="molecule type" value="Genomic_DNA"/>
</dbReference>
<dbReference type="Proteomes" id="UP000029004">
    <property type="component" value="Unassembled WGS sequence"/>
</dbReference>
<feature type="signal peptide" evidence="2">
    <location>
        <begin position="1"/>
        <end position="29"/>
    </location>
</feature>
<dbReference type="NCBIfam" id="TIGR03786">
    <property type="entry name" value="strep_pil_rpt"/>
    <property type="match status" value="1"/>
</dbReference>
<evidence type="ECO:0000313" key="5">
    <source>
        <dbReference type="EMBL" id="KFJ00980.1"/>
    </source>
</evidence>
<keyword evidence="1" id="KW-1133">Transmembrane helix</keyword>
<accession>A0A087DZM9</accession>
<dbReference type="NCBIfam" id="TIGR01965">
    <property type="entry name" value="VCBS_repeat"/>
    <property type="match status" value="1"/>
</dbReference>
<evidence type="ECO:0000259" key="4">
    <source>
        <dbReference type="Pfam" id="PF17802"/>
    </source>
</evidence>
<dbReference type="Pfam" id="PF12892">
    <property type="entry name" value="FctA"/>
    <property type="match status" value="1"/>
</dbReference>
<organism evidence="5 6">
    <name type="scientific">Bifidobacterium stellenboschense</name>
    <dbReference type="NCBI Taxonomy" id="762211"/>
    <lineage>
        <taxon>Bacteria</taxon>
        <taxon>Bacillati</taxon>
        <taxon>Actinomycetota</taxon>
        <taxon>Actinomycetes</taxon>
        <taxon>Bifidobacteriales</taxon>
        <taxon>Bifidobacteriaceae</taxon>
        <taxon>Bifidobacterium</taxon>
    </lineage>
</organism>
<reference evidence="5 6" key="1">
    <citation type="submission" date="2014-03" db="EMBL/GenBank/DDBJ databases">
        <title>Genomics of Bifidobacteria.</title>
        <authorList>
            <person name="Ventura M."/>
            <person name="Milani C."/>
            <person name="Lugli G.A."/>
        </authorList>
    </citation>
    <scope>NUCLEOTIDE SEQUENCE [LARGE SCALE GENOMIC DNA]</scope>
    <source>
        <strain evidence="5 6">DSM 23968</strain>
    </source>
</reference>
<keyword evidence="1" id="KW-0472">Membrane</keyword>
<keyword evidence="1" id="KW-0812">Transmembrane</keyword>
<dbReference type="eggNOG" id="COG4932">
    <property type="taxonomic scope" value="Bacteria"/>
</dbReference>
<dbReference type="STRING" id="762211.BSTEL_0392"/>
<keyword evidence="6" id="KW-1185">Reference proteome</keyword>
<evidence type="ECO:0000313" key="6">
    <source>
        <dbReference type="Proteomes" id="UP000029004"/>
    </source>
</evidence>
<evidence type="ECO:0000259" key="3">
    <source>
        <dbReference type="Pfam" id="PF12892"/>
    </source>
</evidence>
<dbReference type="Gene3D" id="2.60.40.10">
    <property type="entry name" value="Immunoglobulins"/>
    <property type="match status" value="1"/>
</dbReference>
<evidence type="ECO:0000256" key="1">
    <source>
        <dbReference type="SAM" id="Phobius"/>
    </source>
</evidence>
<feature type="chain" id="PRO_5001820437" evidence="2">
    <location>
        <begin position="30"/>
        <end position="731"/>
    </location>
</feature>
<dbReference type="InterPro" id="IPR022464">
    <property type="entry name" value="Strep_pil_isopept_link"/>
</dbReference>
<name>A0A087DZM9_9BIFI</name>
<feature type="domain" description="SpaA-like prealbumin fold" evidence="4">
    <location>
        <begin position="453"/>
        <end position="543"/>
    </location>
</feature>
<dbReference type="InterPro" id="IPR038174">
    <property type="entry name" value="Strep_pil_link_sf"/>
</dbReference>
<sequence length="731" mass="77608">MRTKATAYGIAGAIALALLAGSTTCIAHADSKPGDAAPTTDSNVATYAGNDMIIGGAQDSSGKPAMGYAAEAEGLTVVNRNLYANSGNAWGFTLGEVALGSGVAPEPSATVIAVGGDSKSWSTPLQAIGNGQYGGENPDILDPMEAWYQGQPSLRVSLDSDQHPVVPGTQVTKSGVPLTVNGIDYTNFDPSAMSEDYAQWKSTDSSTVTEINDTNVSPAPVDNDYAVYGYDEPRDGDESWTDNNGAQRRKTTLKLDKEMNVTLTGDGTSRQQVFGIDWTSILAAFANGGYTGIDFTFRNIPDSASVLVNAKDATAATIPVGWRVWWNNGTDPKNDVQVAEQYWNDDSATPNHAALRHAASSVMWNFKGGVTLSNSGTVNTVEGKAITGDAAAGWIGSIITPGTIIAQVTTNGRMYAGRDIYLYQPVSSETGLGLERHNYPWNGDQTTAPKGDGTLTWMKVGSDNENKPLAGSQWQLTADNNYSQTIDDNTGETGYRGLDGNPHPGEFTVEHLAYGTYTLKETKAPDGYELNDTSYTVTITANAKNPVFNNGEAIVNQQTPPPAPPTPATFTLKATKRFVDADGNPIALQKGRFSFQLKDKDGQVVSTAKNTADGSVTFDALTFDKTGVYTYTVCEINDAQQGVQYDPSTHHVIVTVTETADGRELNATIMLDGSNYTDDSLTFRNKRTPTVAALPLTGSVTGMSMLAASTLLAVASGLMLLATILRSRKTR</sequence>
<dbReference type="InterPro" id="IPR041033">
    <property type="entry name" value="SpaA_PFL_dom_1"/>
</dbReference>
<dbReference type="InterPro" id="IPR010221">
    <property type="entry name" value="VCBS_dom"/>
</dbReference>
<dbReference type="Pfam" id="PF17802">
    <property type="entry name" value="SpaA"/>
    <property type="match status" value="1"/>
</dbReference>
<comment type="caution">
    <text evidence="5">The sequence shown here is derived from an EMBL/GenBank/DDBJ whole genome shotgun (WGS) entry which is preliminary data.</text>
</comment>
<gene>
    <name evidence="5" type="ORF">BSTEL_0392</name>
</gene>
<dbReference type="AlphaFoldDB" id="A0A087DZM9"/>